<dbReference type="Proteomes" id="UP000596742">
    <property type="component" value="Unassembled WGS sequence"/>
</dbReference>
<keyword evidence="2" id="KW-1185">Reference proteome</keyword>
<dbReference type="EMBL" id="UYJE01001507">
    <property type="protein sequence ID" value="VDI02690.1"/>
    <property type="molecule type" value="Genomic_DNA"/>
</dbReference>
<dbReference type="InterPro" id="IPR002110">
    <property type="entry name" value="Ankyrin_rpt"/>
</dbReference>
<dbReference type="InterPro" id="IPR036770">
    <property type="entry name" value="Ankyrin_rpt-contain_sf"/>
</dbReference>
<evidence type="ECO:0000313" key="2">
    <source>
        <dbReference type="Proteomes" id="UP000596742"/>
    </source>
</evidence>
<dbReference type="Gene3D" id="1.25.40.20">
    <property type="entry name" value="Ankyrin repeat-containing domain"/>
    <property type="match status" value="1"/>
</dbReference>
<name>A0A8B6CE20_MYTGA</name>
<comment type="caution">
    <text evidence="1">The sequence shown here is derived from an EMBL/GenBank/DDBJ whole genome shotgun (WGS) entry which is preliminary data.</text>
</comment>
<gene>
    <name evidence="1" type="ORF">MGAL_10B004480</name>
</gene>
<dbReference type="AlphaFoldDB" id="A0A8B6CE20"/>
<organism evidence="1 2">
    <name type="scientific">Mytilus galloprovincialis</name>
    <name type="common">Mediterranean mussel</name>
    <dbReference type="NCBI Taxonomy" id="29158"/>
    <lineage>
        <taxon>Eukaryota</taxon>
        <taxon>Metazoa</taxon>
        <taxon>Spiralia</taxon>
        <taxon>Lophotrochozoa</taxon>
        <taxon>Mollusca</taxon>
        <taxon>Bivalvia</taxon>
        <taxon>Autobranchia</taxon>
        <taxon>Pteriomorphia</taxon>
        <taxon>Mytilida</taxon>
        <taxon>Mytiloidea</taxon>
        <taxon>Mytilidae</taxon>
        <taxon>Mytilinae</taxon>
        <taxon>Mytilus</taxon>
    </lineage>
</organism>
<dbReference type="SUPFAM" id="SSF48403">
    <property type="entry name" value="Ankyrin repeat"/>
    <property type="match status" value="1"/>
</dbReference>
<dbReference type="Pfam" id="PF12796">
    <property type="entry name" value="Ank_2"/>
    <property type="match status" value="1"/>
</dbReference>
<accession>A0A8B6CE20</accession>
<reference evidence="1" key="1">
    <citation type="submission" date="2018-11" db="EMBL/GenBank/DDBJ databases">
        <authorList>
            <person name="Alioto T."/>
            <person name="Alioto T."/>
        </authorList>
    </citation>
    <scope>NUCLEOTIDE SEQUENCE</scope>
</reference>
<evidence type="ECO:0000313" key="1">
    <source>
        <dbReference type="EMBL" id="VDI02690.1"/>
    </source>
</evidence>
<protein>
    <submittedName>
        <fullName evidence="1">Uncharacterized protein</fullName>
    </submittedName>
</protein>
<sequence length="132" mass="15171">MALSAGFGLQFKKTFNQFHTKYLENGRDDMLISIQKGDFEKVKVLIQNRSNDNSKEKQESTVLMMICKFCSAKNEENAVSLVSYLLKRGARVDKKDESGITAIYYAKKNGLMTIKQIFQYHVTDILIDQVFQ</sequence>
<proteinExistence type="predicted"/>